<feature type="compositionally biased region" description="Basic and acidic residues" evidence="4">
    <location>
        <begin position="95"/>
        <end position="109"/>
    </location>
</feature>
<dbReference type="InParanoid" id="A0A3G9JSP5"/>
<evidence type="ECO:0000259" key="6">
    <source>
        <dbReference type="PROSITE" id="PS01358"/>
    </source>
</evidence>
<dbReference type="AlphaFoldDB" id="A0A3G9JSP5"/>
<feature type="domain" description="RanBP2-type" evidence="6">
    <location>
        <begin position="6"/>
        <end position="25"/>
    </location>
</feature>
<accession>A0A3G9JSP5</accession>
<evidence type="ECO:0000256" key="1">
    <source>
        <dbReference type="ARBA" id="ARBA00022723"/>
    </source>
</evidence>
<keyword evidence="5" id="KW-1133">Transmembrane helix</keyword>
<dbReference type="GO" id="GO:0008270">
    <property type="term" value="F:zinc ion binding"/>
    <property type="evidence" value="ECO:0007669"/>
    <property type="project" value="UniProtKB-KW"/>
</dbReference>
<gene>
    <name evidence="7" type="ORF">SG0102_10930</name>
</gene>
<dbReference type="PROSITE" id="PS01358">
    <property type="entry name" value="ZF_RANBP2_1"/>
    <property type="match status" value="1"/>
</dbReference>
<protein>
    <recommendedName>
        <fullName evidence="6">RanBP2-type domain-containing protein</fullName>
    </recommendedName>
</protein>
<keyword evidence="3" id="KW-0862">Zinc</keyword>
<keyword evidence="5" id="KW-0812">Transmembrane</keyword>
<keyword evidence="2" id="KW-0863">Zinc-finger</keyword>
<dbReference type="OrthoDB" id="9799749at2"/>
<feature type="transmembrane region" description="Helical" evidence="5">
    <location>
        <begin position="140"/>
        <end position="163"/>
    </location>
</feature>
<dbReference type="Proteomes" id="UP000268059">
    <property type="component" value="Chromosome"/>
</dbReference>
<dbReference type="RefSeq" id="WP_125119061.1">
    <property type="nucleotide sequence ID" value="NZ_AP019309.1"/>
</dbReference>
<evidence type="ECO:0000313" key="8">
    <source>
        <dbReference type="Proteomes" id="UP000268059"/>
    </source>
</evidence>
<dbReference type="InterPro" id="IPR001876">
    <property type="entry name" value="Znf_RanBP2"/>
</dbReference>
<dbReference type="KEGG" id="ebm:SG0102_10930"/>
<feature type="region of interest" description="Disordered" evidence="4">
    <location>
        <begin position="65"/>
        <end position="111"/>
    </location>
</feature>
<evidence type="ECO:0000256" key="3">
    <source>
        <dbReference type="ARBA" id="ARBA00022833"/>
    </source>
</evidence>
<evidence type="ECO:0000256" key="2">
    <source>
        <dbReference type="ARBA" id="ARBA00022771"/>
    </source>
</evidence>
<evidence type="ECO:0000313" key="7">
    <source>
        <dbReference type="EMBL" id="BBH26159.1"/>
    </source>
</evidence>
<dbReference type="EMBL" id="AP019309">
    <property type="protein sequence ID" value="BBH26159.1"/>
    <property type="molecule type" value="Genomic_DNA"/>
</dbReference>
<keyword evidence="8" id="KW-1185">Reference proteome</keyword>
<evidence type="ECO:0000256" key="5">
    <source>
        <dbReference type="SAM" id="Phobius"/>
    </source>
</evidence>
<feature type="transmembrane region" description="Helical" evidence="5">
    <location>
        <begin position="175"/>
        <end position="195"/>
    </location>
</feature>
<proteinExistence type="predicted"/>
<name>A0A3G9JSP5_9FIRM</name>
<sequence length="233" mass="26869">MAQEYWVCEKCGTFNDINESRCTHCHKKISKRELAEALNRIESEASGDDAFDRFKKRSMMSEEEFQKDLGQAATRRTRQTRTQSRHQPSAQRPRRASEVPEEDRRENRANGRMKHFAFSRAAQVKDTWARQSAQSGAYRIIHYVTLIALLISAIAFVYSLVLFVMSGHYSEVGQVFVKLFSSIGAIFKNTFNYFLNIQFSNNALARVGGIVGRNLMRLFTTIFDNILRFLSML</sequence>
<keyword evidence="5" id="KW-0472">Membrane</keyword>
<evidence type="ECO:0000256" key="4">
    <source>
        <dbReference type="SAM" id="MobiDB-lite"/>
    </source>
</evidence>
<keyword evidence="1" id="KW-0479">Metal-binding</keyword>
<reference evidence="7 8" key="1">
    <citation type="submission" date="2018-11" db="EMBL/GenBank/DDBJ databases">
        <title>Novel Erysipelotrichaceae bacterium isolated from small intestine of a swine.</title>
        <authorList>
            <person name="Kim J.S."/>
            <person name="Choe H."/>
            <person name="Lee Y.R."/>
            <person name="Kim K.M."/>
            <person name="Park D.S."/>
        </authorList>
    </citation>
    <scope>NUCLEOTIDE SEQUENCE [LARGE SCALE GENOMIC DNA]</scope>
    <source>
        <strain evidence="7 8">SG0102</strain>
    </source>
</reference>
<organism evidence="7 8">
    <name type="scientific">Intestinibaculum porci</name>
    <dbReference type="NCBI Taxonomy" id="2487118"/>
    <lineage>
        <taxon>Bacteria</taxon>
        <taxon>Bacillati</taxon>
        <taxon>Bacillota</taxon>
        <taxon>Erysipelotrichia</taxon>
        <taxon>Erysipelotrichales</taxon>
        <taxon>Erysipelotrichaceae</taxon>
        <taxon>Intestinibaculum</taxon>
    </lineage>
</organism>